<keyword evidence="1" id="KW-0472">Membrane</keyword>
<feature type="transmembrane region" description="Helical" evidence="1">
    <location>
        <begin position="28"/>
        <end position="50"/>
    </location>
</feature>
<proteinExistence type="predicted"/>
<protein>
    <submittedName>
        <fullName evidence="2">Uncharacterized protein</fullName>
    </submittedName>
</protein>
<feature type="transmembrane region" description="Helical" evidence="1">
    <location>
        <begin position="56"/>
        <end position="75"/>
    </location>
</feature>
<dbReference type="AlphaFoldDB" id="A0A3B0Y2H4"/>
<evidence type="ECO:0000256" key="1">
    <source>
        <dbReference type="SAM" id="Phobius"/>
    </source>
</evidence>
<keyword evidence="1" id="KW-1133">Transmembrane helix</keyword>
<evidence type="ECO:0000313" key="2">
    <source>
        <dbReference type="EMBL" id="VAW74868.1"/>
    </source>
</evidence>
<sequence>MRKLFLPILNLLESGEEEYRYKESHRKILLVVGGLFLFLSAVSATAAIIASQLGGLIPFLVFFLIGLVCEVVGLLGSDRAVAKIWGSK</sequence>
<name>A0A3B0Y2H4_9ZZZZ</name>
<gene>
    <name evidence="2" type="ORF">MNBD_GAMMA15-1176</name>
</gene>
<dbReference type="EMBL" id="UOFN01000041">
    <property type="protein sequence ID" value="VAW74868.1"/>
    <property type="molecule type" value="Genomic_DNA"/>
</dbReference>
<keyword evidence="1" id="KW-0812">Transmembrane</keyword>
<reference evidence="2" key="1">
    <citation type="submission" date="2018-06" db="EMBL/GenBank/DDBJ databases">
        <authorList>
            <person name="Zhirakovskaya E."/>
        </authorList>
    </citation>
    <scope>NUCLEOTIDE SEQUENCE</scope>
</reference>
<accession>A0A3B0Y2H4</accession>
<organism evidence="2">
    <name type="scientific">hydrothermal vent metagenome</name>
    <dbReference type="NCBI Taxonomy" id="652676"/>
    <lineage>
        <taxon>unclassified sequences</taxon>
        <taxon>metagenomes</taxon>
        <taxon>ecological metagenomes</taxon>
    </lineage>
</organism>